<comment type="caution">
    <text evidence="2">The sequence shown here is derived from an EMBL/GenBank/DDBJ whole genome shotgun (WGS) entry which is preliminary data.</text>
</comment>
<sequence length="91" mass="9913">MQAKRYGLDKSIGRPDIQGFVGALQGAQADRGVFLTTAKFSASAQEYADAVASRVVLIDGDRLAELMIRYGVGVQVKRTVALVEVDEDYFE</sequence>
<organism evidence="2 3">
    <name type="scientific">Corynebacterium striatum</name>
    <dbReference type="NCBI Taxonomy" id="43770"/>
    <lineage>
        <taxon>Bacteria</taxon>
        <taxon>Bacillati</taxon>
        <taxon>Actinomycetota</taxon>
        <taxon>Actinomycetes</taxon>
        <taxon>Mycobacteriales</taxon>
        <taxon>Corynebacteriaceae</taxon>
        <taxon>Corynebacterium</taxon>
    </lineage>
</organism>
<dbReference type="PANTHER" id="PTHR30015">
    <property type="entry name" value="MRR RESTRICTION SYSTEM PROTEIN"/>
    <property type="match status" value="1"/>
</dbReference>
<feature type="domain" description="Restriction endonuclease type IV Mrr" evidence="1">
    <location>
        <begin position="2"/>
        <end position="67"/>
    </location>
</feature>
<accession>A0ABC9ZK28</accession>
<name>A0ABC9ZK28_CORST</name>
<dbReference type="Gene3D" id="3.40.1350.10">
    <property type="match status" value="1"/>
</dbReference>
<evidence type="ECO:0000313" key="3">
    <source>
        <dbReference type="Proteomes" id="UP000315234"/>
    </source>
</evidence>
<dbReference type="InterPro" id="IPR011335">
    <property type="entry name" value="Restrct_endonuc-II-like"/>
</dbReference>
<dbReference type="SUPFAM" id="SSF52980">
    <property type="entry name" value="Restriction endonuclease-like"/>
    <property type="match status" value="1"/>
</dbReference>
<dbReference type="Proteomes" id="UP000315234">
    <property type="component" value="Unassembled WGS sequence"/>
</dbReference>
<dbReference type="InterPro" id="IPR011856">
    <property type="entry name" value="tRNA_endonuc-like_dom_sf"/>
</dbReference>
<proteinExistence type="predicted"/>
<dbReference type="EMBL" id="BJLD01000001">
    <property type="protein sequence ID" value="GEA42550.1"/>
    <property type="molecule type" value="Genomic_DNA"/>
</dbReference>
<evidence type="ECO:0000259" key="1">
    <source>
        <dbReference type="Pfam" id="PF04471"/>
    </source>
</evidence>
<dbReference type="InterPro" id="IPR052906">
    <property type="entry name" value="Type_IV_Methyl-Rstrct_Enzyme"/>
</dbReference>
<dbReference type="InterPro" id="IPR007560">
    <property type="entry name" value="Restrct_endonuc_IV_Mrr"/>
</dbReference>
<dbReference type="AlphaFoldDB" id="A0ABC9ZK28"/>
<evidence type="ECO:0000313" key="2">
    <source>
        <dbReference type="EMBL" id="GEA42550.1"/>
    </source>
</evidence>
<protein>
    <recommendedName>
        <fullName evidence="1">Restriction endonuclease type IV Mrr domain-containing protein</fullName>
    </recommendedName>
</protein>
<gene>
    <name evidence="2" type="ORF">Cst04h_07200</name>
</gene>
<reference evidence="2 3" key="1">
    <citation type="submission" date="2019-06" db="EMBL/GenBank/DDBJ databases">
        <title>Draft genome sequence of Corynebacterium striatum NBRC 15291.</title>
        <authorList>
            <person name="Miura T."/>
            <person name="Furukawa M."/>
            <person name="Shimamura M."/>
            <person name="Ohyama Y."/>
            <person name="Yamazoe A."/>
            <person name="Kawasaki H."/>
        </authorList>
    </citation>
    <scope>NUCLEOTIDE SEQUENCE [LARGE SCALE GENOMIC DNA]</scope>
    <source>
        <strain evidence="2 3">NBRC 15291</strain>
    </source>
</reference>
<dbReference type="PANTHER" id="PTHR30015:SF7">
    <property type="entry name" value="TYPE IV METHYL-DIRECTED RESTRICTION ENZYME ECOKMRR"/>
    <property type="match status" value="1"/>
</dbReference>
<dbReference type="Pfam" id="PF04471">
    <property type="entry name" value="Mrr_cat"/>
    <property type="match status" value="1"/>
</dbReference>